<dbReference type="PROSITE" id="PS00028">
    <property type="entry name" value="ZINC_FINGER_C2H2_1"/>
    <property type="match status" value="1"/>
</dbReference>
<evidence type="ECO:0000256" key="1">
    <source>
        <dbReference type="ARBA" id="ARBA00004123"/>
    </source>
</evidence>
<gene>
    <name evidence="12" type="ORF">PRUPE_6G113300</name>
</gene>
<evidence type="ECO:0000256" key="3">
    <source>
        <dbReference type="ARBA" id="ARBA00022737"/>
    </source>
</evidence>
<dbReference type="InterPro" id="IPR059161">
    <property type="entry name" value="Znf-C2H2_STOP1/2_3rd"/>
</dbReference>
<keyword evidence="2" id="KW-0479">Metal-binding</keyword>
<feature type="domain" description="C2H2-type" evidence="11">
    <location>
        <begin position="234"/>
        <end position="261"/>
    </location>
</feature>
<proteinExistence type="predicted"/>
<evidence type="ECO:0000256" key="2">
    <source>
        <dbReference type="ARBA" id="ARBA00022723"/>
    </source>
</evidence>
<keyword evidence="5" id="KW-0862">Zinc</keyword>
<organism evidence="12 13">
    <name type="scientific">Prunus persica</name>
    <name type="common">Peach</name>
    <name type="synonym">Amygdalus persica</name>
    <dbReference type="NCBI Taxonomy" id="3760"/>
    <lineage>
        <taxon>Eukaryota</taxon>
        <taxon>Viridiplantae</taxon>
        <taxon>Streptophyta</taxon>
        <taxon>Embryophyta</taxon>
        <taxon>Tracheophyta</taxon>
        <taxon>Spermatophyta</taxon>
        <taxon>Magnoliopsida</taxon>
        <taxon>eudicotyledons</taxon>
        <taxon>Gunneridae</taxon>
        <taxon>Pentapetalae</taxon>
        <taxon>rosids</taxon>
        <taxon>fabids</taxon>
        <taxon>Rosales</taxon>
        <taxon>Rosaceae</taxon>
        <taxon>Amygdaloideae</taxon>
        <taxon>Amygdaleae</taxon>
        <taxon>Prunus</taxon>
    </lineage>
</organism>
<comment type="subcellular location">
    <subcellularLocation>
        <location evidence="1">Nucleus</location>
    </subcellularLocation>
</comment>
<evidence type="ECO:0000256" key="10">
    <source>
        <dbReference type="SAM" id="MobiDB-lite"/>
    </source>
</evidence>
<dbReference type="Gramene" id="ONI00952">
    <property type="protein sequence ID" value="ONI00952"/>
    <property type="gene ID" value="PRUPE_6G113300"/>
</dbReference>
<dbReference type="Pfam" id="PF23115">
    <property type="entry name" value="zf-C2H2_STOP2_3rd"/>
    <property type="match status" value="1"/>
</dbReference>
<dbReference type="GO" id="GO:0005634">
    <property type="term" value="C:nucleus"/>
    <property type="evidence" value="ECO:0007669"/>
    <property type="project" value="UniProtKB-SubCell"/>
</dbReference>
<keyword evidence="8" id="KW-0539">Nucleus</keyword>
<evidence type="ECO:0000256" key="6">
    <source>
        <dbReference type="ARBA" id="ARBA00023015"/>
    </source>
</evidence>
<keyword evidence="3" id="KW-0677">Repeat</keyword>
<feature type="compositionally biased region" description="Polar residues" evidence="10">
    <location>
        <begin position="1"/>
        <end position="15"/>
    </location>
</feature>
<dbReference type="GO" id="GO:0008270">
    <property type="term" value="F:zinc ion binding"/>
    <property type="evidence" value="ECO:0007669"/>
    <property type="project" value="UniProtKB-KW"/>
</dbReference>
<evidence type="ECO:0000256" key="9">
    <source>
        <dbReference type="PROSITE-ProRule" id="PRU00042"/>
    </source>
</evidence>
<dbReference type="eggNOG" id="KOG1721">
    <property type="taxonomic scope" value="Eukaryota"/>
</dbReference>
<evidence type="ECO:0000256" key="7">
    <source>
        <dbReference type="ARBA" id="ARBA00023163"/>
    </source>
</evidence>
<evidence type="ECO:0000256" key="4">
    <source>
        <dbReference type="ARBA" id="ARBA00022771"/>
    </source>
</evidence>
<dbReference type="OrthoDB" id="8113227at2759"/>
<dbReference type="Proteomes" id="UP000006882">
    <property type="component" value="Chromosome G6"/>
</dbReference>
<keyword evidence="13" id="KW-1185">Reference proteome</keyword>
<accession>A0A251NNT2</accession>
<feature type="region of interest" description="Disordered" evidence="10">
    <location>
        <begin position="117"/>
        <end position="139"/>
    </location>
</feature>
<dbReference type="Pfam" id="PF23118">
    <property type="entry name" value="zf-C2H2_STOP2_C"/>
    <property type="match status" value="1"/>
</dbReference>
<dbReference type="STRING" id="3760.A0A251NNT2"/>
<dbReference type="InterPro" id="IPR013087">
    <property type="entry name" value="Znf_C2H2_type"/>
</dbReference>
<dbReference type="InterPro" id="IPR058196">
    <property type="entry name" value="zf-C2H2_STOP1/2_C"/>
</dbReference>
<dbReference type="PANTHER" id="PTHR46352">
    <property type="entry name" value="PROTEIN SENSITIVE TO PROTON RHIZOTOXICITY 1"/>
    <property type="match status" value="1"/>
</dbReference>
<name>A0A251NNT2_PRUPE</name>
<dbReference type="PROSITE" id="PS50157">
    <property type="entry name" value="ZINC_FINGER_C2H2_2"/>
    <property type="match status" value="1"/>
</dbReference>
<feature type="region of interest" description="Disordered" evidence="10">
    <location>
        <begin position="1"/>
        <end position="20"/>
    </location>
</feature>
<keyword evidence="7" id="KW-0804">Transcription</keyword>
<sequence>MISGATSNCFQTMPQQEEDEHQGLQIFSMTEDPQVSSFSTSSGPENHSTSLLYSLSVLKEKVRQAKSLFSILISPDHHHHQSQPPESTSMAIASMNNVIQEIIVTASSMMFTCQQMALVSPPPPPPPPGNNNPTSTSNTIDHEEQLLHHQGLNKPPPPRFSQPNFGSGLDNKIETPFYPTNDDQALDWFSDSYIDCTTRDTKTRHVQGKQQPISPKSFDIIELDAADLLAKYTHYCQVCGKGFKRDANLRMHMRAHGDEYKTTVALSNPMKKNNSSTNNNNNHGAGGTDGNTDCSTNLPRKYSCPQVGCRWNQKHAKFQPLKSMICVKNHYKRSHCPKMYVCKRCNRKQFSVLSDLRTHEKHCGDLRWQCSCGTTFSRKDKLMGHVALFTGHTPVVISSLASRLGKADQRSHGSQM</sequence>
<feature type="compositionally biased region" description="Pro residues" evidence="10">
    <location>
        <begin position="120"/>
        <end position="130"/>
    </location>
</feature>
<dbReference type="InterPro" id="IPR036236">
    <property type="entry name" value="Znf_C2H2_sf"/>
</dbReference>
<dbReference type="SMART" id="SM00355">
    <property type="entry name" value="ZnF_C2H2"/>
    <property type="match status" value="3"/>
</dbReference>
<dbReference type="AlphaFoldDB" id="A0A251NNT2"/>
<dbReference type="Gene3D" id="3.30.160.60">
    <property type="entry name" value="Classic Zinc Finger"/>
    <property type="match status" value="2"/>
</dbReference>
<evidence type="ECO:0000259" key="11">
    <source>
        <dbReference type="PROSITE" id="PS50157"/>
    </source>
</evidence>
<dbReference type="FunFam" id="3.30.160.60:FF:000145">
    <property type="entry name" value="Zinc finger protein 574"/>
    <property type="match status" value="1"/>
</dbReference>
<dbReference type="PANTHER" id="PTHR46352:SF8">
    <property type="entry name" value="PROTEIN SENSITIVE TO PROTON RHIZOTOXICITY 2"/>
    <property type="match status" value="1"/>
</dbReference>
<dbReference type="GO" id="GO:0010447">
    <property type="term" value="P:response to acidic pH"/>
    <property type="evidence" value="ECO:0007669"/>
    <property type="project" value="InterPro"/>
</dbReference>
<keyword evidence="4 9" id="KW-0863">Zinc-finger</keyword>
<evidence type="ECO:0000256" key="8">
    <source>
        <dbReference type="ARBA" id="ARBA00023242"/>
    </source>
</evidence>
<reference evidence="12 13" key="1">
    <citation type="journal article" date="2013" name="Nat. Genet.">
        <title>The high-quality draft genome of peach (Prunus persica) identifies unique patterns of genetic diversity, domestication and genome evolution.</title>
        <authorList>
            <consortium name="International Peach Genome Initiative"/>
            <person name="Verde I."/>
            <person name="Abbott A.G."/>
            <person name="Scalabrin S."/>
            <person name="Jung S."/>
            <person name="Shu S."/>
            <person name="Marroni F."/>
            <person name="Zhebentyayeva T."/>
            <person name="Dettori M.T."/>
            <person name="Grimwood J."/>
            <person name="Cattonaro F."/>
            <person name="Zuccolo A."/>
            <person name="Rossini L."/>
            <person name="Jenkins J."/>
            <person name="Vendramin E."/>
            <person name="Meisel L.A."/>
            <person name="Decroocq V."/>
            <person name="Sosinski B."/>
            <person name="Prochnik S."/>
            <person name="Mitros T."/>
            <person name="Policriti A."/>
            <person name="Cipriani G."/>
            <person name="Dondini L."/>
            <person name="Ficklin S."/>
            <person name="Goodstein D.M."/>
            <person name="Xuan P."/>
            <person name="Del Fabbro C."/>
            <person name="Aramini V."/>
            <person name="Copetti D."/>
            <person name="Gonzalez S."/>
            <person name="Horner D.S."/>
            <person name="Falchi R."/>
            <person name="Lucas S."/>
            <person name="Mica E."/>
            <person name="Maldonado J."/>
            <person name="Lazzari B."/>
            <person name="Bielenberg D."/>
            <person name="Pirona R."/>
            <person name="Miculan M."/>
            <person name="Barakat A."/>
            <person name="Testolin R."/>
            <person name="Stella A."/>
            <person name="Tartarini S."/>
            <person name="Tonutti P."/>
            <person name="Arus P."/>
            <person name="Orellana A."/>
            <person name="Wells C."/>
            <person name="Main D."/>
            <person name="Vizzotto G."/>
            <person name="Silva H."/>
            <person name="Salamini F."/>
            <person name="Schmutz J."/>
            <person name="Morgante M."/>
            <person name="Rokhsar D.S."/>
        </authorList>
    </citation>
    <scope>NUCLEOTIDE SEQUENCE [LARGE SCALE GENOMIC DNA]</scope>
    <source>
        <strain evidence="13">cv. Nemared</strain>
    </source>
</reference>
<dbReference type="InterPro" id="IPR044300">
    <property type="entry name" value="STOP1/2"/>
</dbReference>
<dbReference type="EMBL" id="CM007656">
    <property type="protein sequence ID" value="ONI00952.1"/>
    <property type="molecule type" value="Genomic_DNA"/>
</dbReference>
<evidence type="ECO:0000313" key="13">
    <source>
        <dbReference type="Proteomes" id="UP000006882"/>
    </source>
</evidence>
<keyword evidence="6" id="KW-0805">Transcription regulation</keyword>
<dbReference type="SUPFAM" id="SSF57667">
    <property type="entry name" value="beta-beta-alpha zinc fingers"/>
    <property type="match status" value="1"/>
</dbReference>
<protein>
    <recommendedName>
        <fullName evidence="11">C2H2-type domain-containing protein</fullName>
    </recommendedName>
</protein>
<evidence type="ECO:0000313" key="12">
    <source>
        <dbReference type="EMBL" id="ONI00952.1"/>
    </source>
</evidence>
<evidence type="ECO:0000256" key="5">
    <source>
        <dbReference type="ARBA" id="ARBA00022833"/>
    </source>
</evidence>
<dbReference type="GO" id="GO:0010044">
    <property type="term" value="P:response to aluminum ion"/>
    <property type="evidence" value="ECO:0007669"/>
    <property type="project" value="InterPro"/>
</dbReference>